<evidence type="ECO:0000313" key="3">
    <source>
        <dbReference type="Proteomes" id="UP000277580"/>
    </source>
</evidence>
<name>A0A3N4KKI7_9PEZI</name>
<feature type="region of interest" description="Disordered" evidence="1">
    <location>
        <begin position="164"/>
        <end position="243"/>
    </location>
</feature>
<feature type="region of interest" description="Disordered" evidence="1">
    <location>
        <begin position="1"/>
        <end position="52"/>
    </location>
</feature>
<feature type="compositionally biased region" description="Basic residues" evidence="1">
    <location>
        <begin position="182"/>
        <end position="198"/>
    </location>
</feature>
<protein>
    <submittedName>
        <fullName evidence="2">Uncharacterized protein</fullName>
    </submittedName>
</protein>
<gene>
    <name evidence="2" type="ORF">P167DRAFT_546693</name>
</gene>
<evidence type="ECO:0000256" key="1">
    <source>
        <dbReference type="SAM" id="MobiDB-lite"/>
    </source>
</evidence>
<proteinExistence type="predicted"/>
<accession>A0A3N4KKI7</accession>
<reference evidence="2 3" key="1">
    <citation type="journal article" date="2018" name="Nat. Ecol. Evol.">
        <title>Pezizomycetes genomes reveal the molecular basis of ectomycorrhizal truffle lifestyle.</title>
        <authorList>
            <person name="Murat C."/>
            <person name="Payen T."/>
            <person name="Noel B."/>
            <person name="Kuo A."/>
            <person name="Morin E."/>
            <person name="Chen J."/>
            <person name="Kohler A."/>
            <person name="Krizsan K."/>
            <person name="Balestrini R."/>
            <person name="Da Silva C."/>
            <person name="Montanini B."/>
            <person name="Hainaut M."/>
            <person name="Levati E."/>
            <person name="Barry K.W."/>
            <person name="Belfiori B."/>
            <person name="Cichocki N."/>
            <person name="Clum A."/>
            <person name="Dockter R.B."/>
            <person name="Fauchery L."/>
            <person name="Guy J."/>
            <person name="Iotti M."/>
            <person name="Le Tacon F."/>
            <person name="Lindquist E.A."/>
            <person name="Lipzen A."/>
            <person name="Malagnac F."/>
            <person name="Mello A."/>
            <person name="Molinier V."/>
            <person name="Miyauchi S."/>
            <person name="Poulain J."/>
            <person name="Riccioni C."/>
            <person name="Rubini A."/>
            <person name="Sitrit Y."/>
            <person name="Splivallo R."/>
            <person name="Traeger S."/>
            <person name="Wang M."/>
            <person name="Zifcakova L."/>
            <person name="Wipf D."/>
            <person name="Zambonelli A."/>
            <person name="Paolocci F."/>
            <person name="Nowrousian M."/>
            <person name="Ottonello S."/>
            <person name="Baldrian P."/>
            <person name="Spatafora J.W."/>
            <person name="Henrissat B."/>
            <person name="Nagy L.G."/>
            <person name="Aury J.M."/>
            <person name="Wincker P."/>
            <person name="Grigoriev I.V."/>
            <person name="Bonfante P."/>
            <person name="Martin F.M."/>
        </authorList>
    </citation>
    <scope>NUCLEOTIDE SEQUENCE [LARGE SCALE GENOMIC DNA]</scope>
    <source>
        <strain evidence="2 3">CCBAS932</strain>
    </source>
</reference>
<feature type="region of interest" description="Disordered" evidence="1">
    <location>
        <begin position="67"/>
        <end position="126"/>
    </location>
</feature>
<keyword evidence="3" id="KW-1185">Reference proteome</keyword>
<feature type="compositionally biased region" description="Basic and acidic residues" evidence="1">
    <location>
        <begin position="89"/>
        <end position="102"/>
    </location>
</feature>
<sequence>MSSSGSSNESSAFHDTEIITADDSYSDWEVITNRSESKSPEPGEPPQSPLHAVTLALAEIRRLFADPVTDSPLPCEPAEPYDEPTESPEVIKKLRKESKPTMEEFDESIEHSAAPGMRNPTSSVDSIGESAGVKLVESELFNIRKSHIRKAIKELEMVNSSMLATITRGDLDDPRAEDKPKLARKKRQRRHSSTKRKPNTAESSTSRNLEEFFPCPSQADQHEPFPAFTIPAPGSPPHFAPPSNSIACRFRAVGLYYDPEPKPEEDS</sequence>
<feature type="compositionally biased region" description="Basic and acidic residues" evidence="1">
    <location>
        <begin position="169"/>
        <end position="181"/>
    </location>
</feature>
<dbReference type="EMBL" id="ML119138">
    <property type="protein sequence ID" value="RPB11076.1"/>
    <property type="molecule type" value="Genomic_DNA"/>
</dbReference>
<feature type="compositionally biased region" description="Low complexity" evidence="1">
    <location>
        <begin position="1"/>
        <end position="11"/>
    </location>
</feature>
<dbReference type="AlphaFoldDB" id="A0A3N4KKI7"/>
<dbReference type="Proteomes" id="UP000277580">
    <property type="component" value="Unassembled WGS sequence"/>
</dbReference>
<dbReference type="OrthoDB" id="5413062at2759"/>
<dbReference type="InParanoid" id="A0A3N4KKI7"/>
<evidence type="ECO:0000313" key="2">
    <source>
        <dbReference type="EMBL" id="RPB11076.1"/>
    </source>
</evidence>
<organism evidence="2 3">
    <name type="scientific">Morchella conica CCBAS932</name>
    <dbReference type="NCBI Taxonomy" id="1392247"/>
    <lineage>
        <taxon>Eukaryota</taxon>
        <taxon>Fungi</taxon>
        <taxon>Dikarya</taxon>
        <taxon>Ascomycota</taxon>
        <taxon>Pezizomycotina</taxon>
        <taxon>Pezizomycetes</taxon>
        <taxon>Pezizales</taxon>
        <taxon>Morchellaceae</taxon>
        <taxon>Morchella</taxon>
    </lineage>
</organism>